<feature type="region of interest" description="Disordered" evidence="2">
    <location>
        <begin position="78"/>
        <end position="97"/>
    </location>
</feature>
<protein>
    <submittedName>
        <fullName evidence="4">SAF domain protein</fullName>
    </submittedName>
</protein>
<reference evidence="4 5" key="1">
    <citation type="submission" date="2008-10" db="EMBL/GenBank/DDBJ databases">
        <title>Draft genome sequence of Desulvovibrio piger (ATCC 29098).</title>
        <authorList>
            <person name="Sudarsanam P."/>
            <person name="Ley R."/>
            <person name="Guruge J."/>
            <person name="Turnbaugh P.J."/>
            <person name="Mahowald M."/>
            <person name="Liep D."/>
            <person name="Gordon J."/>
        </authorList>
    </citation>
    <scope>NUCLEOTIDE SEQUENCE [LARGE SCALE GENOMIC DNA]</scope>
    <source>
        <strain evidence="4 5">ATCC 29098</strain>
    </source>
</reference>
<dbReference type="GeneID" id="83731343"/>
<feature type="compositionally biased region" description="Basic and acidic residues" evidence="2">
    <location>
        <begin position="83"/>
        <end position="97"/>
    </location>
</feature>
<gene>
    <name evidence="4" type="ORF">DESPIG_02585</name>
</gene>
<dbReference type="SMART" id="SM00858">
    <property type="entry name" value="SAF"/>
    <property type="match status" value="1"/>
</dbReference>
<dbReference type="OrthoDB" id="9804574at2"/>
<dbReference type="GO" id="GO:0019698">
    <property type="term" value="P:D-galacturonate catabolic process"/>
    <property type="evidence" value="ECO:0007669"/>
    <property type="project" value="TreeGrafter"/>
</dbReference>
<proteinExistence type="predicted"/>
<dbReference type="InterPro" id="IPR044144">
    <property type="entry name" value="SAF_UxaA/GarD"/>
</dbReference>
<dbReference type="STRING" id="901.DESPIGER_2453"/>
<evidence type="ECO:0000256" key="2">
    <source>
        <dbReference type="SAM" id="MobiDB-lite"/>
    </source>
</evidence>
<name>B6WWW4_9BACT</name>
<dbReference type="HOGENOM" id="CLU_084161_3_0_7"/>
<accession>B6WWW4</accession>
<dbReference type="Proteomes" id="UP000003676">
    <property type="component" value="Unassembled WGS sequence"/>
</dbReference>
<keyword evidence="1" id="KW-0456">Lyase</keyword>
<sequence>MNHALVVNSNDNVANALDDIPAGEQFAFSVGKDSYTLTAIDNIKFGFKVAIKKIQKGEQIIKYGCVIGVASQDIEPGQSVHIHNVEGTRGRGDKKGD</sequence>
<dbReference type="PANTHER" id="PTHR30536">
    <property type="entry name" value="ALTRONATE/GALACTARATE DEHYDRATASE"/>
    <property type="match status" value="1"/>
</dbReference>
<feature type="domain" description="SAF" evidence="3">
    <location>
        <begin position="11"/>
        <end position="86"/>
    </location>
</feature>
<reference evidence="4 5" key="2">
    <citation type="submission" date="2008-10" db="EMBL/GenBank/DDBJ databases">
        <authorList>
            <person name="Fulton L."/>
            <person name="Clifton S."/>
            <person name="Fulton B."/>
            <person name="Xu J."/>
            <person name="Minx P."/>
            <person name="Pepin K.H."/>
            <person name="Johnson M."/>
            <person name="Bhonagiri V."/>
            <person name="Nash W.E."/>
            <person name="Mardis E.R."/>
            <person name="Wilson R.K."/>
        </authorList>
    </citation>
    <scope>NUCLEOTIDE SEQUENCE [LARGE SCALE GENOMIC DNA]</scope>
    <source>
        <strain evidence="4 5">ATCC 29098</strain>
    </source>
</reference>
<evidence type="ECO:0000313" key="5">
    <source>
        <dbReference type="Proteomes" id="UP000003676"/>
    </source>
</evidence>
<comment type="caution">
    <text evidence="4">The sequence shown here is derived from an EMBL/GenBank/DDBJ whole genome shotgun (WGS) entry which is preliminary data.</text>
</comment>
<dbReference type="AlphaFoldDB" id="B6WWW4"/>
<evidence type="ECO:0000256" key="1">
    <source>
        <dbReference type="ARBA" id="ARBA00023239"/>
    </source>
</evidence>
<dbReference type="InterPro" id="IPR052172">
    <property type="entry name" value="UxaA_altronate/galactarate_dh"/>
</dbReference>
<evidence type="ECO:0000313" key="4">
    <source>
        <dbReference type="EMBL" id="EEB32577.1"/>
    </source>
</evidence>
<dbReference type="eggNOG" id="COG2721">
    <property type="taxonomic scope" value="Bacteria"/>
</dbReference>
<dbReference type="RefSeq" id="WP_006008308.1">
    <property type="nucleotide sequence ID" value="NZ_DS996359.1"/>
</dbReference>
<dbReference type="InterPro" id="IPR013974">
    <property type="entry name" value="SAF"/>
</dbReference>
<dbReference type="EMBL" id="ABXU01000075">
    <property type="protein sequence ID" value="EEB32577.1"/>
    <property type="molecule type" value="Genomic_DNA"/>
</dbReference>
<evidence type="ECO:0000259" key="3">
    <source>
        <dbReference type="SMART" id="SM00858"/>
    </source>
</evidence>
<organism evidence="4 5">
    <name type="scientific">Desulfovibrio piger ATCC 29098</name>
    <dbReference type="NCBI Taxonomy" id="411464"/>
    <lineage>
        <taxon>Bacteria</taxon>
        <taxon>Pseudomonadati</taxon>
        <taxon>Thermodesulfobacteriota</taxon>
        <taxon>Desulfovibrionia</taxon>
        <taxon>Desulfovibrionales</taxon>
        <taxon>Desulfovibrionaceae</taxon>
        <taxon>Desulfovibrio</taxon>
    </lineage>
</organism>
<dbReference type="Gene3D" id="2.30.130.110">
    <property type="match status" value="1"/>
</dbReference>
<dbReference type="CDD" id="cd11613">
    <property type="entry name" value="SAF_AH_GD"/>
    <property type="match status" value="1"/>
</dbReference>
<dbReference type="Pfam" id="PF08666">
    <property type="entry name" value="SAF"/>
    <property type="match status" value="1"/>
</dbReference>
<dbReference type="PANTHER" id="PTHR30536:SF5">
    <property type="entry name" value="ALTRONATE DEHYDRATASE"/>
    <property type="match status" value="1"/>
</dbReference>
<dbReference type="GO" id="GO:0016829">
    <property type="term" value="F:lyase activity"/>
    <property type="evidence" value="ECO:0007669"/>
    <property type="project" value="UniProtKB-KW"/>
</dbReference>